<name>A0A0L0C6Y9_LUCCU</name>
<sequence length="694" mass="79026">MIILETWKLSAGRDTNFVLRTPALEKIDEQSEKSTSSIETEKCELKSIQSLTNINRLQGGWSLLHRGSNKKTPNSVNEFNSTNDNGRITDEAENNSIDREDTWEKREEDLGQIESPNTTTKTKNENIKESEKENKTSTDNNTDETKEAIVHNEVEEIINKEDINENLEINQPTAFAAETNKNNPTKHDLESELNLEINQPIAFKGETTLATNNPTNHNLESELKSTSAKELITASFITNVLDKVVPLLEKPILSSSSTKCQVKDLIPICGKANKTHSQCNLLDINSTDAELASDLFCILPDDKETCKRIEELEKQIEHLHHDLKDLQNELIPLDDLAKFNVLSRQFNEVSALLTDLKLNCLKLQNIELERSKEIIHQKMAQCFQQNNQPEMDLSFYDCAEEYFYPSKNLEQNCNCVVYQKSYYIPTETEQTEHDPDYGRPNYQSLEGFEYSQTNVCFCQHCQLYRNAYTDQIYSSATQGSTRHNHNKGSSRFESEKYDYTDCSTSSDNSIQSTSTKPKKRFINESIQLSSIPLFKQHKQSNNKQISKRGDNQSIRKSYSPKTRHLAGKEVLSNLLSNAKESSQTNNLSVSSLEWPIITGNLCKAILRIIGNIKSKNIALAVFLESNNLYYINVSITQTGQCLGCLYTNETAFQAAKKKKFFDNFLTFFVLNSVNTMEQRDIILGHSFEFINGCD</sequence>
<feature type="compositionally biased region" description="Polar residues" evidence="1">
    <location>
        <begin position="551"/>
        <end position="560"/>
    </location>
</feature>
<organism evidence="2 3">
    <name type="scientific">Lucilia cuprina</name>
    <name type="common">Green bottle fly</name>
    <name type="synonym">Australian sheep blowfly</name>
    <dbReference type="NCBI Taxonomy" id="7375"/>
    <lineage>
        <taxon>Eukaryota</taxon>
        <taxon>Metazoa</taxon>
        <taxon>Ecdysozoa</taxon>
        <taxon>Arthropoda</taxon>
        <taxon>Hexapoda</taxon>
        <taxon>Insecta</taxon>
        <taxon>Pterygota</taxon>
        <taxon>Neoptera</taxon>
        <taxon>Endopterygota</taxon>
        <taxon>Diptera</taxon>
        <taxon>Brachycera</taxon>
        <taxon>Muscomorpha</taxon>
        <taxon>Oestroidea</taxon>
        <taxon>Calliphoridae</taxon>
        <taxon>Luciliinae</taxon>
        <taxon>Lucilia</taxon>
    </lineage>
</organism>
<dbReference type="Proteomes" id="UP000037069">
    <property type="component" value="Unassembled WGS sequence"/>
</dbReference>
<keyword evidence="3" id="KW-1185">Reference proteome</keyword>
<feature type="compositionally biased region" description="Polar residues" evidence="1">
    <location>
        <begin position="70"/>
        <end position="86"/>
    </location>
</feature>
<feature type="compositionally biased region" description="Basic and acidic residues" evidence="1">
    <location>
        <begin position="122"/>
        <end position="136"/>
    </location>
</feature>
<feature type="region of interest" description="Disordered" evidence="1">
    <location>
        <begin position="66"/>
        <end position="147"/>
    </location>
</feature>
<feature type="region of interest" description="Disordered" evidence="1">
    <location>
        <begin position="536"/>
        <end position="562"/>
    </location>
</feature>
<evidence type="ECO:0000313" key="3">
    <source>
        <dbReference type="Proteomes" id="UP000037069"/>
    </source>
</evidence>
<dbReference type="EMBL" id="JRES01000827">
    <property type="protein sequence ID" value="KNC28035.1"/>
    <property type="molecule type" value="Genomic_DNA"/>
</dbReference>
<evidence type="ECO:0000313" key="2">
    <source>
        <dbReference type="EMBL" id="KNC28035.1"/>
    </source>
</evidence>
<feature type="compositionally biased region" description="Basic and acidic residues" evidence="1">
    <location>
        <begin position="96"/>
        <end position="109"/>
    </location>
</feature>
<reference evidence="2 3" key="1">
    <citation type="journal article" date="2015" name="Nat. Commun.">
        <title>Lucilia cuprina genome unlocks parasitic fly biology to underpin future interventions.</title>
        <authorList>
            <person name="Anstead C.A."/>
            <person name="Korhonen P.K."/>
            <person name="Young N.D."/>
            <person name="Hall R.S."/>
            <person name="Jex A.R."/>
            <person name="Murali S.C."/>
            <person name="Hughes D.S."/>
            <person name="Lee S.F."/>
            <person name="Perry T."/>
            <person name="Stroehlein A.J."/>
            <person name="Ansell B.R."/>
            <person name="Breugelmans B."/>
            <person name="Hofmann A."/>
            <person name="Qu J."/>
            <person name="Dugan S."/>
            <person name="Lee S.L."/>
            <person name="Chao H."/>
            <person name="Dinh H."/>
            <person name="Han Y."/>
            <person name="Doddapaneni H.V."/>
            <person name="Worley K.C."/>
            <person name="Muzny D.M."/>
            <person name="Ioannidis P."/>
            <person name="Waterhouse R.M."/>
            <person name="Zdobnov E.M."/>
            <person name="James P.J."/>
            <person name="Bagnall N.H."/>
            <person name="Kotze A.C."/>
            <person name="Gibbs R.A."/>
            <person name="Richards S."/>
            <person name="Batterham P."/>
            <person name="Gasser R.B."/>
        </authorList>
    </citation>
    <scope>NUCLEOTIDE SEQUENCE [LARGE SCALE GENOMIC DNA]</scope>
    <source>
        <strain evidence="2 3">LS</strain>
        <tissue evidence="2">Full body</tissue>
    </source>
</reference>
<gene>
    <name evidence="2" type="ORF">FF38_06811</name>
</gene>
<accession>A0A0L0C6Y9</accession>
<proteinExistence type="predicted"/>
<protein>
    <submittedName>
        <fullName evidence="2">Uncharacterized protein</fullName>
    </submittedName>
</protein>
<dbReference type="OrthoDB" id="7860528at2759"/>
<comment type="caution">
    <text evidence="2">The sequence shown here is derived from an EMBL/GenBank/DDBJ whole genome shotgun (WGS) entry which is preliminary data.</text>
</comment>
<dbReference type="AlphaFoldDB" id="A0A0L0C6Y9"/>
<evidence type="ECO:0000256" key="1">
    <source>
        <dbReference type="SAM" id="MobiDB-lite"/>
    </source>
</evidence>